<dbReference type="GO" id="GO:0016747">
    <property type="term" value="F:acyltransferase activity, transferring groups other than amino-acyl groups"/>
    <property type="evidence" value="ECO:0007669"/>
    <property type="project" value="InterPro"/>
</dbReference>
<dbReference type="Proteomes" id="UP000503336">
    <property type="component" value="Chromosome"/>
</dbReference>
<evidence type="ECO:0000313" key="2">
    <source>
        <dbReference type="EMBL" id="QIE56236.1"/>
    </source>
</evidence>
<keyword evidence="3" id="KW-1185">Reference proteome</keyword>
<feature type="domain" description="N-acetyltransferase" evidence="1">
    <location>
        <begin position="5"/>
        <end position="164"/>
    </location>
</feature>
<dbReference type="InterPro" id="IPR016181">
    <property type="entry name" value="Acyl_CoA_acyltransferase"/>
</dbReference>
<dbReference type="InterPro" id="IPR000182">
    <property type="entry name" value="GNAT_dom"/>
</dbReference>
<evidence type="ECO:0000313" key="3">
    <source>
        <dbReference type="Proteomes" id="UP000503336"/>
    </source>
</evidence>
<dbReference type="RefSeq" id="WP_165099207.1">
    <property type="nucleotide sequence ID" value="NZ_CP049056.1"/>
</dbReference>
<dbReference type="EMBL" id="CP049056">
    <property type="protein sequence ID" value="QIE56236.1"/>
    <property type="molecule type" value="Genomic_DNA"/>
</dbReference>
<dbReference type="Pfam" id="PF00583">
    <property type="entry name" value="Acetyltransf_1"/>
    <property type="match status" value="1"/>
</dbReference>
<dbReference type="PROSITE" id="PS51186">
    <property type="entry name" value="GNAT"/>
    <property type="match status" value="1"/>
</dbReference>
<keyword evidence="2" id="KW-0808">Transferase</keyword>
<dbReference type="AlphaFoldDB" id="A0A7L5C183"/>
<dbReference type="Gene3D" id="3.40.630.30">
    <property type="match status" value="1"/>
</dbReference>
<reference evidence="2 3" key="1">
    <citation type="submission" date="2020-02" db="EMBL/GenBank/DDBJ databases">
        <title>complete genome sequence of Rhodobacteraceae bacterium.</title>
        <authorList>
            <person name="Park J."/>
            <person name="Kim Y.-S."/>
            <person name="Kim K.-H."/>
        </authorList>
    </citation>
    <scope>NUCLEOTIDE SEQUENCE [LARGE SCALE GENOMIC DNA]</scope>
    <source>
        <strain evidence="2 3">RR4-56</strain>
    </source>
</reference>
<proteinExistence type="predicted"/>
<gene>
    <name evidence="2" type="ORF">G5B40_12665</name>
</gene>
<sequence>MTGTVEIGGPRPGDFGWLIGLHGRWYAERMGFGVDFERRIATIVADVAARLAPPRVTMLVARDPQGPLATLTADADDPDAAGRGHIRIVIAEERAKGRGLGKRLMAMGLESLSVSGSTGAWLDTCKGLDAARAVYLDAGFRLVAEAEGDNWGVHVVEQRYELDF</sequence>
<evidence type="ECO:0000259" key="1">
    <source>
        <dbReference type="PROSITE" id="PS51186"/>
    </source>
</evidence>
<dbReference type="SUPFAM" id="SSF55729">
    <property type="entry name" value="Acyl-CoA N-acyltransferases (Nat)"/>
    <property type="match status" value="1"/>
</dbReference>
<accession>A0A7L5C183</accession>
<dbReference type="KEGG" id="hdh:G5B40_12665"/>
<protein>
    <submittedName>
        <fullName evidence="2">GNAT family N-acetyltransferase</fullName>
    </submittedName>
</protein>
<name>A0A7L5C183_9RHOB</name>
<organism evidence="2 3">
    <name type="scientific">Pikeienuella piscinae</name>
    <dbReference type="NCBI Taxonomy" id="2748098"/>
    <lineage>
        <taxon>Bacteria</taxon>
        <taxon>Pseudomonadati</taxon>
        <taxon>Pseudomonadota</taxon>
        <taxon>Alphaproteobacteria</taxon>
        <taxon>Rhodobacterales</taxon>
        <taxon>Paracoccaceae</taxon>
        <taxon>Pikeienuella</taxon>
    </lineage>
</organism>